<comment type="caution">
    <text evidence="17">The sequence shown here is derived from an EMBL/GenBank/DDBJ whole genome shotgun (WGS) entry which is preliminary data.</text>
</comment>
<keyword evidence="7" id="KW-0863">Zinc-finger</keyword>
<dbReference type="PANTHER" id="PTHR22993">
    <property type="entry name" value="FORMAMIDOPYRIMIDINE-DNA GLYCOSYLASE"/>
    <property type="match status" value="1"/>
</dbReference>
<dbReference type="SMART" id="SM00898">
    <property type="entry name" value="Fapy_DNA_glyco"/>
    <property type="match status" value="1"/>
</dbReference>
<dbReference type="SUPFAM" id="SSF81624">
    <property type="entry name" value="N-terminal domain of MutM-like DNA repair proteins"/>
    <property type="match status" value="1"/>
</dbReference>
<evidence type="ECO:0000256" key="12">
    <source>
        <dbReference type="ARBA" id="ARBA00023239"/>
    </source>
</evidence>
<evidence type="ECO:0000256" key="4">
    <source>
        <dbReference type="ARBA" id="ARBA00011245"/>
    </source>
</evidence>
<dbReference type="Gene3D" id="3.20.190.10">
    <property type="entry name" value="MutM-like, N-terminal"/>
    <property type="match status" value="1"/>
</dbReference>
<dbReference type="GO" id="GO:0008270">
    <property type="term" value="F:zinc ion binding"/>
    <property type="evidence" value="ECO:0007669"/>
    <property type="project" value="UniProtKB-KW"/>
</dbReference>
<dbReference type="Pfam" id="PF06831">
    <property type="entry name" value="H2TH"/>
    <property type="match status" value="1"/>
</dbReference>
<keyword evidence="18" id="KW-1185">Reference proteome</keyword>
<evidence type="ECO:0000256" key="11">
    <source>
        <dbReference type="ARBA" id="ARBA00023204"/>
    </source>
</evidence>
<keyword evidence="5" id="KW-0479">Metal-binding</keyword>
<evidence type="ECO:0000259" key="16">
    <source>
        <dbReference type="PROSITE" id="PS51068"/>
    </source>
</evidence>
<dbReference type="FunFam" id="1.10.8.50:FF:000003">
    <property type="entry name" value="Formamidopyrimidine-DNA glycosylase"/>
    <property type="match status" value="1"/>
</dbReference>
<proteinExistence type="inferred from homology"/>
<dbReference type="GO" id="GO:0034039">
    <property type="term" value="F:8-oxo-7,8-dihydroguanine DNA N-glycosylase activity"/>
    <property type="evidence" value="ECO:0007669"/>
    <property type="project" value="TreeGrafter"/>
</dbReference>
<dbReference type="InterPro" id="IPR020629">
    <property type="entry name" value="FPG_Glyclase"/>
</dbReference>
<evidence type="ECO:0000256" key="5">
    <source>
        <dbReference type="ARBA" id="ARBA00022723"/>
    </source>
</evidence>
<keyword evidence="13" id="KW-0511">Multifunctional enzyme</keyword>
<evidence type="ECO:0000256" key="13">
    <source>
        <dbReference type="ARBA" id="ARBA00023268"/>
    </source>
</evidence>
<keyword evidence="6" id="KW-0227">DNA damage</keyword>
<dbReference type="CDD" id="cd08966">
    <property type="entry name" value="EcFpg-like_N"/>
    <property type="match status" value="1"/>
</dbReference>
<comment type="cofactor">
    <cofactor evidence="2">
        <name>Zn(2+)</name>
        <dbReference type="ChEBI" id="CHEBI:29105"/>
    </cofactor>
</comment>
<dbReference type="AlphaFoldDB" id="A0A3A1YEP0"/>
<evidence type="ECO:0000256" key="8">
    <source>
        <dbReference type="ARBA" id="ARBA00022801"/>
    </source>
</evidence>
<dbReference type="InterPro" id="IPR035937">
    <property type="entry name" value="FPG_N"/>
</dbReference>
<evidence type="ECO:0000256" key="6">
    <source>
        <dbReference type="ARBA" id="ARBA00022763"/>
    </source>
</evidence>
<evidence type="ECO:0000256" key="10">
    <source>
        <dbReference type="ARBA" id="ARBA00023125"/>
    </source>
</evidence>
<dbReference type="RefSeq" id="WP_119532762.1">
    <property type="nucleotide sequence ID" value="NZ_JBHSSP010000013.1"/>
</dbReference>
<protein>
    <submittedName>
        <fullName evidence="17">DNA-formamidopyrimidine glycosylase</fullName>
    </submittedName>
</protein>
<dbReference type="GO" id="GO:0006284">
    <property type="term" value="P:base-excision repair"/>
    <property type="evidence" value="ECO:0007669"/>
    <property type="project" value="InterPro"/>
</dbReference>
<keyword evidence="14" id="KW-0326">Glycosidase</keyword>
<organism evidence="17 18">
    <name type="scientific">Psittacicella hinzii</name>
    <dbReference type="NCBI Taxonomy" id="2028575"/>
    <lineage>
        <taxon>Bacteria</taxon>
        <taxon>Pseudomonadati</taxon>
        <taxon>Pseudomonadota</taxon>
        <taxon>Gammaproteobacteria</taxon>
        <taxon>Pasteurellales</taxon>
        <taxon>Psittacicellaceae</taxon>
        <taxon>Psittacicella</taxon>
    </lineage>
</organism>
<dbReference type="NCBIfam" id="TIGR00577">
    <property type="entry name" value="fpg"/>
    <property type="match status" value="1"/>
</dbReference>
<keyword evidence="10" id="KW-0238">DNA-binding</keyword>
<evidence type="ECO:0000256" key="7">
    <source>
        <dbReference type="ARBA" id="ARBA00022771"/>
    </source>
</evidence>
<feature type="domain" description="Formamidopyrimidine-DNA glycosylase catalytic" evidence="16">
    <location>
        <begin position="2"/>
        <end position="112"/>
    </location>
</feature>
<name>A0A3A1YEP0_9GAMM</name>
<gene>
    <name evidence="17" type="ORF">CKF58_08150</name>
</gene>
<evidence type="ECO:0000256" key="1">
    <source>
        <dbReference type="ARBA" id="ARBA00001668"/>
    </source>
</evidence>
<dbReference type="Proteomes" id="UP000265916">
    <property type="component" value="Unassembled WGS sequence"/>
</dbReference>
<dbReference type="InterPro" id="IPR010979">
    <property type="entry name" value="Ribosomal_uS13-like_H2TH"/>
</dbReference>
<dbReference type="EMBL" id="NRJG01000203">
    <property type="protein sequence ID" value="RIY34527.1"/>
    <property type="molecule type" value="Genomic_DNA"/>
</dbReference>
<keyword evidence="9" id="KW-0862">Zinc</keyword>
<comment type="similarity">
    <text evidence="3">Belongs to the FPG family.</text>
</comment>
<dbReference type="GO" id="GO:0140078">
    <property type="term" value="F:class I DNA-(apurinic or apyrimidinic site) endonuclease activity"/>
    <property type="evidence" value="ECO:0007669"/>
    <property type="project" value="UniProtKB-EC"/>
</dbReference>
<keyword evidence="8" id="KW-0378">Hydrolase</keyword>
<accession>A0A3A1YEP0</accession>
<dbReference type="NCBIfam" id="NF002211">
    <property type="entry name" value="PRK01103.1"/>
    <property type="match status" value="1"/>
</dbReference>
<evidence type="ECO:0000313" key="18">
    <source>
        <dbReference type="Proteomes" id="UP000265916"/>
    </source>
</evidence>
<keyword evidence="11" id="KW-0234">DNA repair</keyword>
<dbReference type="SUPFAM" id="SSF46946">
    <property type="entry name" value="S13-like H2TH domain"/>
    <property type="match status" value="1"/>
</dbReference>
<evidence type="ECO:0000313" key="17">
    <source>
        <dbReference type="EMBL" id="RIY34527.1"/>
    </source>
</evidence>
<evidence type="ECO:0000256" key="15">
    <source>
        <dbReference type="ARBA" id="ARBA00044632"/>
    </source>
</evidence>
<dbReference type="OrthoDB" id="9800855at2"/>
<dbReference type="Pfam" id="PF01149">
    <property type="entry name" value="Fapy_DNA_glyco"/>
    <property type="match status" value="1"/>
</dbReference>
<dbReference type="InterPro" id="IPR012319">
    <property type="entry name" value="FPG_cat"/>
</dbReference>
<dbReference type="Gene3D" id="1.10.8.50">
    <property type="match status" value="1"/>
</dbReference>
<evidence type="ECO:0000256" key="14">
    <source>
        <dbReference type="ARBA" id="ARBA00023295"/>
    </source>
</evidence>
<evidence type="ECO:0000256" key="2">
    <source>
        <dbReference type="ARBA" id="ARBA00001947"/>
    </source>
</evidence>
<sequence>MPELPEVETTVRGIKPLVLGQTIKQIHIHNAKCRIVPDHKLTAQVGTTIKDVIRRAKYICIDNGAGYIVIHLGMSGNLKVVDSSLPLLKHDHVEIVFANNKVLRYNDHRRFGGVTFLTYQEFAHSELFIHNGPDALSNDFNAQYLATYQQKRSQRPIKQLLMDNKVVVGVGNIYANESLFECGINPCTYIQDLSLAQIEQLVAFIKKILLRSIEAGGTTLRDFKQPDGKPGYFAQELKCYGKEGEYDSHYDDYFVRLDLGGRSAFFLPKKQPLIGKATAKYQELVDTAIAQSKTKHTKKED</sequence>
<comment type="subunit">
    <text evidence="4">Monomer.</text>
</comment>
<dbReference type="PROSITE" id="PS51068">
    <property type="entry name" value="FPG_CAT"/>
    <property type="match status" value="1"/>
</dbReference>
<comment type="catalytic activity">
    <reaction evidence="1">
        <text>Hydrolysis of DNA containing ring-opened 7-methylguanine residues, releasing 2,6-diamino-4-hydroxy-5-(N-methyl)formamidopyrimidine.</text>
        <dbReference type="EC" id="3.2.2.23"/>
    </reaction>
</comment>
<dbReference type="SMART" id="SM01232">
    <property type="entry name" value="H2TH"/>
    <property type="match status" value="1"/>
</dbReference>
<dbReference type="GO" id="GO:0003684">
    <property type="term" value="F:damaged DNA binding"/>
    <property type="evidence" value="ECO:0007669"/>
    <property type="project" value="InterPro"/>
</dbReference>
<dbReference type="InterPro" id="IPR015886">
    <property type="entry name" value="H2TH_FPG"/>
</dbReference>
<evidence type="ECO:0000256" key="9">
    <source>
        <dbReference type="ARBA" id="ARBA00022833"/>
    </source>
</evidence>
<comment type="catalytic activity">
    <reaction evidence="15">
        <text>2'-deoxyribonucleotide-(2'-deoxyribose 5'-phosphate)-2'-deoxyribonucleotide-DNA = a 3'-end 2'-deoxyribonucleotide-(2,3-dehydro-2,3-deoxyribose 5'-phosphate)-DNA + a 5'-end 5'-phospho-2'-deoxyribonucleoside-DNA + H(+)</text>
        <dbReference type="Rhea" id="RHEA:66592"/>
        <dbReference type="Rhea" id="RHEA-COMP:13180"/>
        <dbReference type="Rhea" id="RHEA-COMP:16897"/>
        <dbReference type="Rhea" id="RHEA-COMP:17067"/>
        <dbReference type="ChEBI" id="CHEBI:15378"/>
        <dbReference type="ChEBI" id="CHEBI:136412"/>
        <dbReference type="ChEBI" id="CHEBI:157695"/>
        <dbReference type="ChEBI" id="CHEBI:167181"/>
        <dbReference type="EC" id="4.2.99.18"/>
    </reaction>
</comment>
<keyword evidence="12" id="KW-0456">Lyase</keyword>
<evidence type="ECO:0000256" key="3">
    <source>
        <dbReference type="ARBA" id="ARBA00009409"/>
    </source>
</evidence>
<reference evidence="17 18" key="1">
    <citation type="submission" date="2017-08" db="EMBL/GenBank/DDBJ databases">
        <title>Reclassification of Bisgaard taxon 37 and 44.</title>
        <authorList>
            <person name="Christensen H."/>
        </authorList>
    </citation>
    <scope>NUCLEOTIDE SEQUENCE [LARGE SCALE GENOMIC DNA]</scope>
    <source>
        <strain evidence="17 18">111</strain>
    </source>
</reference>
<dbReference type="PANTHER" id="PTHR22993:SF9">
    <property type="entry name" value="FORMAMIDOPYRIMIDINE-DNA GLYCOSYLASE"/>
    <property type="match status" value="1"/>
</dbReference>